<proteinExistence type="inferred from homology"/>
<dbReference type="InterPro" id="IPR000629">
    <property type="entry name" value="RNA-helicase_DEAD-box_CS"/>
</dbReference>
<evidence type="ECO:0000313" key="8">
    <source>
        <dbReference type="EMBL" id="KAK9912219.1"/>
    </source>
</evidence>
<comment type="similarity">
    <text evidence="5">Belongs to the DEAD box helicase family.</text>
</comment>
<dbReference type="SMART" id="SM00490">
    <property type="entry name" value="HELICc"/>
    <property type="match status" value="1"/>
</dbReference>
<dbReference type="AlphaFoldDB" id="A0AAW1VV02"/>
<dbReference type="GO" id="GO:0016787">
    <property type="term" value="F:hydrolase activity"/>
    <property type="evidence" value="ECO:0007669"/>
    <property type="project" value="UniProtKB-KW"/>
</dbReference>
<dbReference type="PANTHER" id="PTHR47959:SF14">
    <property type="entry name" value="DEAD-BOX ATP-DEPENDENT RNA HELICASE 28"/>
    <property type="match status" value="1"/>
</dbReference>
<evidence type="ECO:0000256" key="2">
    <source>
        <dbReference type="ARBA" id="ARBA00022801"/>
    </source>
</evidence>
<dbReference type="Gene3D" id="3.40.50.300">
    <property type="entry name" value="P-loop containing nucleotide triphosphate hydrolases"/>
    <property type="match status" value="2"/>
</dbReference>
<dbReference type="GO" id="GO:0005829">
    <property type="term" value="C:cytosol"/>
    <property type="evidence" value="ECO:0007669"/>
    <property type="project" value="TreeGrafter"/>
</dbReference>
<dbReference type="GO" id="GO:0003676">
    <property type="term" value="F:nucleic acid binding"/>
    <property type="evidence" value="ECO:0007669"/>
    <property type="project" value="InterPro"/>
</dbReference>
<accession>A0AAW1VV02</accession>
<dbReference type="Proteomes" id="UP001457282">
    <property type="component" value="Unassembled WGS sequence"/>
</dbReference>
<dbReference type="GO" id="GO:0003724">
    <property type="term" value="F:RNA helicase activity"/>
    <property type="evidence" value="ECO:0007669"/>
    <property type="project" value="TreeGrafter"/>
</dbReference>
<dbReference type="InterPro" id="IPR011545">
    <property type="entry name" value="DEAD/DEAH_box_helicase_dom"/>
</dbReference>
<dbReference type="SUPFAM" id="SSF52540">
    <property type="entry name" value="P-loop containing nucleoside triphosphate hydrolases"/>
    <property type="match status" value="1"/>
</dbReference>
<reference evidence="8 9" key="1">
    <citation type="journal article" date="2023" name="G3 (Bethesda)">
        <title>A chromosome-length genome assembly and annotation of blackberry (Rubus argutus, cv. 'Hillquist').</title>
        <authorList>
            <person name="Bruna T."/>
            <person name="Aryal R."/>
            <person name="Dudchenko O."/>
            <person name="Sargent D.J."/>
            <person name="Mead D."/>
            <person name="Buti M."/>
            <person name="Cavallini A."/>
            <person name="Hytonen T."/>
            <person name="Andres J."/>
            <person name="Pham M."/>
            <person name="Weisz D."/>
            <person name="Mascagni F."/>
            <person name="Usai G."/>
            <person name="Natali L."/>
            <person name="Bassil N."/>
            <person name="Fernandez G.E."/>
            <person name="Lomsadze A."/>
            <person name="Armour M."/>
            <person name="Olukolu B."/>
            <person name="Poorten T."/>
            <person name="Britton C."/>
            <person name="Davik J."/>
            <person name="Ashrafi H."/>
            <person name="Aiden E.L."/>
            <person name="Borodovsky M."/>
            <person name="Worthington M."/>
        </authorList>
    </citation>
    <scope>NUCLEOTIDE SEQUENCE [LARGE SCALE GENOMIC DNA]</scope>
    <source>
        <strain evidence="8">PI 553951</strain>
    </source>
</reference>
<feature type="domain" description="Helicase C-terminal" evidence="7">
    <location>
        <begin position="160"/>
        <end position="306"/>
    </location>
</feature>
<evidence type="ECO:0000259" key="6">
    <source>
        <dbReference type="PROSITE" id="PS51192"/>
    </source>
</evidence>
<dbReference type="CDD" id="cd18787">
    <property type="entry name" value="SF2_C_DEAD"/>
    <property type="match status" value="1"/>
</dbReference>
<evidence type="ECO:0000259" key="7">
    <source>
        <dbReference type="PROSITE" id="PS51194"/>
    </source>
</evidence>
<keyword evidence="3 5" id="KW-0347">Helicase</keyword>
<evidence type="ECO:0000313" key="9">
    <source>
        <dbReference type="Proteomes" id="UP001457282"/>
    </source>
</evidence>
<keyword evidence="9" id="KW-1185">Reference proteome</keyword>
<dbReference type="InterPro" id="IPR014001">
    <property type="entry name" value="Helicase_ATP-bd"/>
</dbReference>
<evidence type="ECO:0000256" key="5">
    <source>
        <dbReference type="RuleBase" id="RU000492"/>
    </source>
</evidence>
<name>A0AAW1VV02_RUBAR</name>
<sequence length="348" mass="38892">MLEGVLVLTPTRERGLQVLSLIQELAQFTDISCCQADGELSSKVQEAALRSKPIILLQKAFNDQLPNSMFVDFKDLDVLILDEADRLLEVGFSPKIRKQVCLGPKRRQTMVFSATMTTKLDELVEMSLTNPVRLSANPSAIRPATLTEEVVRIHQMHEVNREAVLLALCSKSFTSKVIIFSGTKVAAHRLYIIFGLVGLKAAELHANILQGELDEHFALERKVDFLIATELLVCGIDMPVAKAVINYDCPSQLTSYVHRVSRIARAGREGHAVTFVTDNDRSCLKAIAKRVGSKLKSRTVAQKSISNWSQIIEQMEDKVSIILQEEREEQALRKARMEATMVFITAIF</sequence>
<keyword evidence="1 5" id="KW-0547">Nucleotide-binding</keyword>
<organism evidence="8 9">
    <name type="scientific">Rubus argutus</name>
    <name type="common">Southern blackberry</name>
    <dbReference type="NCBI Taxonomy" id="59490"/>
    <lineage>
        <taxon>Eukaryota</taxon>
        <taxon>Viridiplantae</taxon>
        <taxon>Streptophyta</taxon>
        <taxon>Embryophyta</taxon>
        <taxon>Tracheophyta</taxon>
        <taxon>Spermatophyta</taxon>
        <taxon>Magnoliopsida</taxon>
        <taxon>eudicotyledons</taxon>
        <taxon>Gunneridae</taxon>
        <taxon>Pentapetalae</taxon>
        <taxon>rosids</taxon>
        <taxon>fabids</taxon>
        <taxon>Rosales</taxon>
        <taxon>Rosaceae</taxon>
        <taxon>Rosoideae</taxon>
        <taxon>Rosoideae incertae sedis</taxon>
        <taxon>Rubus</taxon>
    </lineage>
</organism>
<dbReference type="Pfam" id="PF00271">
    <property type="entry name" value="Helicase_C"/>
    <property type="match status" value="1"/>
</dbReference>
<dbReference type="EMBL" id="JBEDUW010000007">
    <property type="protein sequence ID" value="KAK9912219.1"/>
    <property type="molecule type" value="Genomic_DNA"/>
</dbReference>
<dbReference type="InterPro" id="IPR001650">
    <property type="entry name" value="Helicase_C-like"/>
</dbReference>
<dbReference type="PROSITE" id="PS51194">
    <property type="entry name" value="HELICASE_CTER"/>
    <property type="match status" value="1"/>
</dbReference>
<evidence type="ECO:0000256" key="3">
    <source>
        <dbReference type="ARBA" id="ARBA00022806"/>
    </source>
</evidence>
<keyword evidence="4 5" id="KW-0067">ATP-binding</keyword>
<dbReference type="PANTHER" id="PTHR47959">
    <property type="entry name" value="ATP-DEPENDENT RNA HELICASE RHLE-RELATED"/>
    <property type="match status" value="1"/>
</dbReference>
<comment type="caution">
    <text evidence="8">The sequence shown here is derived from an EMBL/GenBank/DDBJ whole genome shotgun (WGS) entry which is preliminary data.</text>
</comment>
<protein>
    <submittedName>
        <fullName evidence="8">Uncharacterized protein</fullName>
    </submittedName>
</protein>
<dbReference type="Pfam" id="PF00270">
    <property type="entry name" value="DEAD"/>
    <property type="match status" value="1"/>
</dbReference>
<evidence type="ECO:0000256" key="4">
    <source>
        <dbReference type="ARBA" id="ARBA00022840"/>
    </source>
</evidence>
<evidence type="ECO:0000256" key="1">
    <source>
        <dbReference type="ARBA" id="ARBA00022741"/>
    </source>
</evidence>
<dbReference type="PROSITE" id="PS00039">
    <property type="entry name" value="DEAD_ATP_HELICASE"/>
    <property type="match status" value="1"/>
</dbReference>
<dbReference type="InterPro" id="IPR050079">
    <property type="entry name" value="DEAD_box_RNA_helicase"/>
</dbReference>
<gene>
    <name evidence="8" type="ORF">M0R45_036090</name>
</gene>
<dbReference type="PROSITE" id="PS51192">
    <property type="entry name" value="HELICASE_ATP_BIND_1"/>
    <property type="match status" value="1"/>
</dbReference>
<dbReference type="InterPro" id="IPR027417">
    <property type="entry name" value="P-loop_NTPase"/>
</dbReference>
<feature type="domain" description="Helicase ATP-binding" evidence="6">
    <location>
        <begin position="1"/>
        <end position="134"/>
    </location>
</feature>
<dbReference type="GO" id="GO:0005524">
    <property type="term" value="F:ATP binding"/>
    <property type="evidence" value="ECO:0007669"/>
    <property type="project" value="UniProtKB-KW"/>
</dbReference>
<keyword evidence="2 5" id="KW-0378">Hydrolase</keyword>